<reference evidence="1 2" key="1">
    <citation type="submission" date="2016-11" db="EMBL/GenBank/DDBJ databases">
        <title>Draft Genome Sequences of Nine Cyanobacterial Strains from Diverse Habitats.</title>
        <authorList>
            <person name="Zhu T."/>
            <person name="Hou S."/>
            <person name="Lu X."/>
            <person name="Hess W.R."/>
        </authorList>
    </citation>
    <scope>NUCLEOTIDE SEQUENCE [LARGE SCALE GENOMIC DNA]</scope>
    <source>
        <strain evidence="1 2">IAM M-71</strain>
    </source>
</reference>
<dbReference type="CDD" id="cd00657">
    <property type="entry name" value="Ferritin_like"/>
    <property type="match status" value="1"/>
</dbReference>
<name>A0A1U7I3H2_9CYAN</name>
<accession>A0A1U7I3H2</accession>
<evidence type="ECO:0000313" key="1">
    <source>
        <dbReference type="EMBL" id="OKH30715.1"/>
    </source>
</evidence>
<proteinExistence type="predicted"/>
<dbReference type="RefSeq" id="WP_073597231.1">
    <property type="nucleotide sequence ID" value="NZ_MRCE01000060.1"/>
</dbReference>
<sequence>MKIGSEAHKQLFCQSFMDSHLKYEPEKLPWPELNEEDLQRLRGIPFWEEALSTERNAGKMVKAFADTIEDEKIREAIALQGMEEARHAKLIEYMVKHYQIETPERPIKQIPENIEQEFVKFGYGECFDSYFAFGLFGIARNSGFFPDQFFEIFDPVIHEEARHIVFFVNWIAYKQVKEGKGAKILRGANSLWQYSNALKRRLGSFKGTKKGSGKGFTASGAKSVTGSLTLEKFLGTCIQEYDKRMSVFEPELLRPEFLLSATKTAYGTLKLLPS</sequence>
<evidence type="ECO:0000313" key="2">
    <source>
        <dbReference type="Proteomes" id="UP000185860"/>
    </source>
</evidence>
<evidence type="ECO:0008006" key="3">
    <source>
        <dbReference type="Google" id="ProtNLM"/>
    </source>
</evidence>
<dbReference type="STRING" id="454136.NIES2119_30400"/>
<dbReference type="InterPro" id="IPR009078">
    <property type="entry name" value="Ferritin-like_SF"/>
</dbReference>
<dbReference type="SUPFAM" id="SSF47240">
    <property type="entry name" value="Ferritin-like"/>
    <property type="match status" value="1"/>
</dbReference>
<organism evidence="1 2">
    <name type="scientific">[Phormidium ambiguum] IAM M-71</name>
    <dbReference type="NCBI Taxonomy" id="454136"/>
    <lineage>
        <taxon>Bacteria</taxon>
        <taxon>Bacillati</taxon>
        <taxon>Cyanobacteriota</taxon>
        <taxon>Cyanophyceae</taxon>
        <taxon>Oscillatoriophycideae</taxon>
        <taxon>Aerosakkonematales</taxon>
        <taxon>Aerosakkonemataceae</taxon>
        <taxon>Floridanema</taxon>
    </lineage>
</organism>
<dbReference type="OrthoDB" id="529857at2"/>
<gene>
    <name evidence="1" type="ORF">NIES2119_30400</name>
</gene>
<dbReference type="AlphaFoldDB" id="A0A1U7I3H2"/>
<comment type="caution">
    <text evidence="1">The sequence shown here is derived from an EMBL/GenBank/DDBJ whole genome shotgun (WGS) entry which is preliminary data.</text>
</comment>
<protein>
    <recommendedName>
        <fullName evidence="3">Ferritin-like domain-containing protein</fullName>
    </recommendedName>
</protein>
<dbReference type="Proteomes" id="UP000185860">
    <property type="component" value="Unassembled WGS sequence"/>
</dbReference>
<dbReference type="EMBL" id="MRCE01000060">
    <property type="protein sequence ID" value="OKH30715.1"/>
    <property type="molecule type" value="Genomic_DNA"/>
</dbReference>